<sequence length="112" mass="11495">MNKLTLSLIALTLAATPALAQTPLTFADVDADASGELSFEELQAVWPDITHDEFMAADLDMNGGLNADELAGLQPSALPAPDATPTPMPMDNGAMQPDAPAGPTTSLTDSAD</sequence>
<proteinExistence type="predicted"/>
<dbReference type="Proteomes" id="UP000825799">
    <property type="component" value="Chromosome"/>
</dbReference>
<dbReference type="RefSeq" id="WP_220305188.1">
    <property type="nucleotide sequence ID" value="NZ_CP080590.1"/>
</dbReference>
<evidence type="ECO:0000259" key="3">
    <source>
        <dbReference type="PROSITE" id="PS50222"/>
    </source>
</evidence>
<feature type="chain" id="PRO_5045698806" description="EF-hand domain-containing protein" evidence="2">
    <location>
        <begin position="21"/>
        <end position="112"/>
    </location>
</feature>
<evidence type="ECO:0000256" key="1">
    <source>
        <dbReference type="SAM" id="MobiDB-lite"/>
    </source>
</evidence>
<dbReference type="PROSITE" id="PS00018">
    <property type="entry name" value="EF_HAND_1"/>
    <property type="match status" value="1"/>
</dbReference>
<evidence type="ECO:0000313" key="4">
    <source>
        <dbReference type="EMBL" id="QYO76723.1"/>
    </source>
</evidence>
<feature type="domain" description="EF-hand" evidence="3">
    <location>
        <begin position="26"/>
        <end position="52"/>
    </location>
</feature>
<protein>
    <recommendedName>
        <fullName evidence="3">EF-hand domain-containing protein</fullName>
    </recommendedName>
</protein>
<dbReference type="SUPFAM" id="SSF47473">
    <property type="entry name" value="EF-hand"/>
    <property type="match status" value="1"/>
</dbReference>
<dbReference type="InterPro" id="IPR002048">
    <property type="entry name" value="EF_hand_dom"/>
</dbReference>
<accession>A0ABX8WD78</accession>
<evidence type="ECO:0000256" key="2">
    <source>
        <dbReference type="SAM" id="SignalP"/>
    </source>
</evidence>
<keyword evidence="5" id="KW-1185">Reference proteome</keyword>
<feature type="region of interest" description="Disordered" evidence="1">
    <location>
        <begin position="67"/>
        <end position="112"/>
    </location>
</feature>
<organism evidence="4 5">
    <name type="scientific">Devosia salina</name>
    <dbReference type="NCBI Taxonomy" id="2860336"/>
    <lineage>
        <taxon>Bacteria</taxon>
        <taxon>Pseudomonadati</taxon>
        <taxon>Pseudomonadota</taxon>
        <taxon>Alphaproteobacteria</taxon>
        <taxon>Hyphomicrobiales</taxon>
        <taxon>Devosiaceae</taxon>
        <taxon>Devosia</taxon>
    </lineage>
</organism>
<dbReference type="InterPro" id="IPR011992">
    <property type="entry name" value="EF-hand-dom_pair"/>
</dbReference>
<reference evidence="4 5" key="1">
    <citation type="submission" date="2021-08" db="EMBL/GenBank/DDBJ databases">
        <title>Devosia salina sp. nov., isolated from the South China Sea sediment.</title>
        <authorList>
            <person name="Zhou Z."/>
        </authorList>
    </citation>
    <scope>NUCLEOTIDE SEQUENCE [LARGE SCALE GENOMIC DNA]</scope>
    <source>
        <strain evidence="4 5">SCS-3</strain>
    </source>
</reference>
<dbReference type="EMBL" id="CP080590">
    <property type="protein sequence ID" value="QYO76723.1"/>
    <property type="molecule type" value="Genomic_DNA"/>
</dbReference>
<gene>
    <name evidence="4" type="ORF">K1X15_19455</name>
</gene>
<dbReference type="Gene3D" id="1.10.238.10">
    <property type="entry name" value="EF-hand"/>
    <property type="match status" value="1"/>
</dbReference>
<dbReference type="InterPro" id="IPR018247">
    <property type="entry name" value="EF_Hand_1_Ca_BS"/>
</dbReference>
<dbReference type="PROSITE" id="PS50222">
    <property type="entry name" value="EF_HAND_2"/>
    <property type="match status" value="1"/>
</dbReference>
<feature type="signal peptide" evidence="2">
    <location>
        <begin position="1"/>
        <end position="20"/>
    </location>
</feature>
<name>A0ABX8WD78_9HYPH</name>
<keyword evidence="2" id="KW-0732">Signal</keyword>
<evidence type="ECO:0000313" key="5">
    <source>
        <dbReference type="Proteomes" id="UP000825799"/>
    </source>
</evidence>
<feature type="compositionally biased region" description="Polar residues" evidence="1">
    <location>
        <begin position="103"/>
        <end position="112"/>
    </location>
</feature>
<dbReference type="Pfam" id="PF13202">
    <property type="entry name" value="EF-hand_5"/>
    <property type="match status" value="2"/>
</dbReference>